<accession>A0A3B3VP48</accession>
<evidence type="ECO:0000313" key="2">
    <source>
        <dbReference type="Proteomes" id="UP000261500"/>
    </source>
</evidence>
<reference evidence="1" key="2">
    <citation type="submission" date="2025-09" db="UniProtKB">
        <authorList>
            <consortium name="Ensembl"/>
        </authorList>
    </citation>
    <scope>IDENTIFICATION</scope>
</reference>
<evidence type="ECO:0000313" key="1">
    <source>
        <dbReference type="Ensembl" id="ENSPLAP00000026614.1"/>
    </source>
</evidence>
<name>A0A3B3VP48_9TELE</name>
<keyword evidence="2" id="KW-1185">Reference proteome</keyword>
<sequence length="80" mass="8583">MLILPLLLLLLLPSIHFLFLAGISLIVLTAAVLPEVISGVKAVVVFLGWRRALTLYDLLLAGFAPGGKVVFGLELMKSLL</sequence>
<protein>
    <submittedName>
        <fullName evidence="1">Uncharacterized protein</fullName>
    </submittedName>
</protein>
<proteinExistence type="predicted"/>
<organism evidence="1 2">
    <name type="scientific">Poecilia latipinna</name>
    <name type="common">sailfin molly</name>
    <dbReference type="NCBI Taxonomy" id="48699"/>
    <lineage>
        <taxon>Eukaryota</taxon>
        <taxon>Metazoa</taxon>
        <taxon>Chordata</taxon>
        <taxon>Craniata</taxon>
        <taxon>Vertebrata</taxon>
        <taxon>Euteleostomi</taxon>
        <taxon>Actinopterygii</taxon>
        <taxon>Neopterygii</taxon>
        <taxon>Teleostei</taxon>
        <taxon>Neoteleostei</taxon>
        <taxon>Acanthomorphata</taxon>
        <taxon>Ovalentaria</taxon>
        <taxon>Atherinomorphae</taxon>
        <taxon>Cyprinodontiformes</taxon>
        <taxon>Poeciliidae</taxon>
        <taxon>Poeciliinae</taxon>
        <taxon>Poecilia</taxon>
    </lineage>
</organism>
<dbReference type="Ensembl" id="ENSPLAT00000029198.1">
    <property type="protein sequence ID" value="ENSPLAP00000026614.1"/>
    <property type="gene ID" value="ENSPLAG00000014538.1"/>
</dbReference>
<dbReference type="Proteomes" id="UP000261500">
    <property type="component" value="Unplaced"/>
</dbReference>
<dbReference type="AlphaFoldDB" id="A0A3B3VP48"/>
<reference evidence="1" key="1">
    <citation type="submission" date="2025-08" db="UniProtKB">
        <authorList>
            <consortium name="Ensembl"/>
        </authorList>
    </citation>
    <scope>IDENTIFICATION</scope>
</reference>